<feature type="compositionally biased region" description="Basic and acidic residues" evidence="2">
    <location>
        <begin position="51"/>
        <end position="62"/>
    </location>
</feature>
<protein>
    <submittedName>
        <fullName evidence="3">Uncharacterized protein</fullName>
    </submittedName>
</protein>
<sequence length="713" mass="82686">MSQPTHSTLQGMRTAPRDGHPRIAAVGASGGREVDDETGVIYYKNEDDEDVTKFKLTDDRKERASRKQAKNMERDIKARQKHSKEAKKQAWREGSQSPDRDNWDEDFEDLAKSVKSRPQSAKPANSERKWASSRPKSAHGQVGSISKKVAKLEETVLSLQEELDEARKMVKDTKKMQQENNDATAIDGKLAEKLALLRRDQERNVRVIEQLVKQRDEAQAKARRLEEVLVKEVESLEVDTSYSSPRKPKPSTTSPKKKSTQRPGESDSEFQRRIERRHRDLVKPFRSMEVHEAVRRRKTLKEEEDRARKQDLLDHMERNKRERLVKSMDAGEFSFAKLDRERQREKEAAREEMIRKREEEERGLLFKARNVKLYGTENWEDIAKREDAERKQRVDARATKMQTASQLPARMAMHKALHEQAGHVVKESSKERTWKKLAEKEKKATQVPRVNPDRYSEVMKLKQERWEEKLRAVKEANQTHKTLPNRELPIERRQKEYEQKRVSRLARDRKKEAEKRAKIDEMERIAKEKALASNIAEPKMTNAYNMKIMKLAVDRAKKVEEAQKVKKDEERRARKQAVVNAEVRQMVAEMERERKTAFPGHFVEMEGAKEKALAAKKAKEEEFKARQRALKDRLREVQKKHKAEGGIIGATEKSIMKQKAKRQALSVVADAVGWHARDELFDDAEKAYLGVAVGVPGRGVTTVMTSKRCLGYC</sequence>
<feature type="compositionally biased region" description="Basic and acidic residues" evidence="2">
    <location>
        <begin position="269"/>
        <end position="293"/>
    </location>
</feature>
<evidence type="ECO:0000313" key="3">
    <source>
        <dbReference type="EMBL" id="GMH53391.1"/>
    </source>
</evidence>
<proteinExistence type="predicted"/>
<feature type="compositionally biased region" description="Basic and acidic residues" evidence="2">
    <location>
        <begin position="300"/>
        <end position="315"/>
    </location>
</feature>
<name>A0A9W6ZIK7_9STRA</name>
<feature type="region of interest" description="Disordered" evidence="2">
    <location>
        <begin position="1"/>
        <end position="147"/>
    </location>
</feature>
<evidence type="ECO:0000313" key="4">
    <source>
        <dbReference type="Proteomes" id="UP001162640"/>
    </source>
</evidence>
<dbReference type="AlphaFoldDB" id="A0A9W6ZIK7"/>
<reference evidence="4" key="1">
    <citation type="journal article" date="2023" name="Commun. Biol.">
        <title>Genome analysis of Parmales, the sister group of diatoms, reveals the evolutionary specialization of diatoms from phago-mixotrophs to photoautotrophs.</title>
        <authorList>
            <person name="Ban H."/>
            <person name="Sato S."/>
            <person name="Yoshikawa S."/>
            <person name="Yamada K."/>
            <person name="Nakamura Y."/>
            <person name="Ichinomiya M."/>
            <person name="Sato N."/>
            <person name="Blanc-Mathieu R."/>
            <person name="Endo H."/>
            <person name="Kuwata A."/>
            <person name="Ogata H."/>
        </authorList>
    </citation>
    <scope>NUCLEOTIDE SEQUENCE [LARGE SCALE GENOMIC DNA]</scope>
</reference>
<accession>A0A9W6ZIK7</accession>
<gene>
    <name evidence="3" type="ORF">TL16_g01445</name>
</gene>
<feature type="compositionally biased region" description="Low complexity" evidence="2">
    <location>
        <begin position="238"/>
        <end position="254"/>
    </location>
</feature>
<keyword evidence="1" id="KW-0175">Coiled coil</keyword>
<dbReference type="EMBL" id="BLQM01000032">
    <property type="protein sequence ID" value="GMH53391.1"/>
    <property type="molecule type" value="Genomic_DNA"/>
</dbReference>
<feature type="region of interest" description="Disordered" evidence="2">
    <location>
        <begin position="236"/>
        <end position="315"/>
    </location>
</feature>
<feature type="compositionally biased region" description="Polar residues" evidence="2">
    <location>
        <begin position="1"/>
        <end position="11"/>
    </location>
</feature>
<comment type="caution">
    <text evidence="3">The sequence shown here is derived from an EMBL/GenBank/DDBJ whole genome shotgun (WGS) entry which is preliminary data.</text>
</comment>
<dbReference type="Proteomes" id="UP001162640">
    <property type="component" value="Unassembled WGS sequence"/>
</dbReference>
<evidence type="ECO:0000256" key="2">
    <source>
        <dbReference type="SAM" id="MobiDB-lite"/>
    </source>
</evidence>
<feature type="coiled-coil region" evidence="1">
    <location>
        <begin position="208"/>
        <end position="235"/>
    </location>
</feature>
<organism evidence="3 4">
    <name type="scientific">Triparma laevis f. inornata</name>
    <dbReference type="NCBI Taxonomy" id="1714386"/>
    <lineage>
        <taxon>Eukaryota</taxon>
        <taxon>Sar</taxon>
        <taxon>Stramenopiles</taxon>
        <taxon>Ochrophyta</taxon>
        <taxon>Bolidophyceae</taxon>
        <taxon>Parmales</taxon>
        <taxon>Triparmaceae</taxon>
        <taxon>Triparma</taxon>
    </lineage>
</organism>
<evidence type="ECO:0000256" key="1">
    <source>
        <dbReference type="SAM" id="Coils"/>
    </source>
</evidence>